<organism evidence="2 3">
    <name type="scientific">Candidatus Jidaibacter acanthamoebae</name>
    <dbReference type="NCBI Taxonomy" id="86105"/>
    <lineage>
        <taxon>Bacteria</taxon>
        <taxon>Pseudomonadati</taxon>
        <taxon>Pseudomonadota</taxon>
        <taxon>Alphaproteobacteria</taxon>
        <taxon>Rickettsiales</taxon>
        <taxon>Candidatus Midichloriaceae</taxon>
        <taxon>Candidatus Jidaibacter</taxon>
    </lineage>
</organism>
<feature type="compositionally biased region" description="Basic and acidic residues" evidence="1">
    <location>
        <begin position="332"/>
        <end position="341"/>
    </location>
</feature>
<dbReference type="RefSeq" id="WP_039454631.1">
    <property type="nucleotide sequence ID" value="NZ_JSWE01000031.1"/>
</dbReference>
<feature type="compositionally biased region" description="Acidic residues" evidence="1">
    <location>
        <begin position="285"/>
        <end position="296"/>
    </location>
</feature>
<reference evidence="2 3" key="1">
    <citation type="submission" date="2014-11" db="EMBL/GenBank/DDBJ databases">
        <title>A Rickettsiales Symbiont of Amoebae With Ancient Features.</title>
        <authorList>
            <person name="Schulz F."/>
            <person name="Martijn J."/>
            <person name="Wascher F."/>
            <person name="Kostanjsek R."/>
            <person name="Ettema T.J."/>
            <person name="Horn M."/>
        </authorList>
    </citation>
    <scope>NUCLEOTIDE SEQUENCE [LARGE SCALE GENOMIC DNA]</scope>
    <source>
        <strain evidence="2 3">UWC36</strain>
    </source>
</reference>
<feature type="compositionally biased region" description="Polar residues" evidence="1">
    <location>
        <begin position="108"/>
        <end position="118"/>
    </location>
</feature>
<name>A0A0C1R1R0_9RICK</name>
<feature type="compositionally biased region" description="Basic and acidic residues" evidence="1">
    <location>
        <begin position="349"/>
        <end position="366"/>
    </location>
</feature>
<dbReference type="AlphaFoldDB" id="A0A0C1R1R0"/>
<gene>
    <name evidence="2" type="ORF">NF27_BF00070</name>
</gene>
<comment type="caution">
    <text evidence="2">The sequence shown here is derived from an EMBL/GenBank/DDBJ whole genome shotgun (WGS) entry which is preliminary data.</text>
</comment>
<accession>A0A0C1R1R0</accession>
<evidence type="ECO:0000313" key="2">
    <source>
        <dbReference type="EMBL" id="KIE06205.1"/>
    </source>
</evidence>
<evidence type="ECO:0000256" key="1">
    <source>
        <dbReference type="SAM" id="MobiDB-lite"/>
    </source>
</evidence>
<sequence length="366" mass="39955">MLETIETKHKQFIAAVKTGAMGVIETLLNKNPELINYNVNAGSIAILLAAYGGHNSTIELLQSKGFGTPISHPTSTLSSQPRAAISSNNAFSSSYSISATQTSAQTYRPASTQPSRNIPITPSSRPTPTTHVTPSLQETTSTPAPINIPQPNPFSSAPPPFVHSSQALASRGTNIESIIAQQVEKITQQENILLQQNTLLQKLLVEMESVKQQNLVILNYINSQITSMAHGIIVPQPQAPNPLGVGTSTSTSITTQSLSPEQESTPSPEVLPQLLRIKEERVEEVIDEEGTDEELESPSLKRKRKEPIKSEDAQENTNGNKRLHVENLSQDSKPKSSRDTHPTTFSGRESTRREKNPESRQQHRAI</sequence>
<feature type="compositionally biased region" description="Pro residues" evidence="1">
    <location>
        <begin position="146"/>
        <end position="161"/>
    </location>
</feature>
<dbReference type="Proteomes" id="UP000031258">
    <property type="component" value="Unassembled WGS sequence"/>
</dbReference>
<feature type="region of interest" description="Disordered" evidence="1">
    <location>
        <begin position="102"/>
        <end position="164"/>
    </location>
</feature>
<evidence type="ECO:0000313" key="3">
    <source>
        <dbReference type="Proteomes" id="UP000031258"/>
    </source>
</evidence>
<proteinExistence type="predicted"/>
<evidence type="ECO:0008006" key="4">
    <source>
        <dbReference type="Google" id="ProtNLM"/>
    </source>
</evidence>
<dbReference type="EMBL" id="JSWE01000031">
    <property type="protein sequence ID" value="KIE06205.1"/>
    <property type="molecule type" value="Genomic_DNA"/>
</dbReference>
<feature type="compositionally biased region" description="Low complexity" evidence="1">
    <location>
        <begin position="247"/>
        <end position="259"/>
    </location>
</feature>
<feature type="region of interest" description="Disordered" evidence="1">
    <location>
        <begin position="240"/>
        <end position="366"/>
    </location>
</feature>
<feature type="compositionally biased region" description="Low complexity" evidence="1">
    <location>
        <begin position="119"/>
        <end position="135"/>
    </location>
</feature>
<keyword evidence="3" id="KW-1185">Reference proteome</keyword>
<protein>
    <recommendedName>
        <fullName evidence="4">Ankyrin repeat protein</fullName>
    </recommendedName>
</protein>